<feature type="region of interest" description="Disordered" evidence="1">
    <location>
        <begin position="1"/>
        <end position="109"/>
    </location>
</feature>
<feature type="compositionally biased region" description="Low complexity" evidence="1">
    <location>
        <begin position="44"/>
        <end position="53"/>
    </location>
</feature>
<reference evidence="3" key="2">
    <citation type="journal article" date="2008" name="Nucleic Acids Res.">
        <title>The rice annotation project database (RAP-DB): 2008 update.</title>
        <authorList>
            <consortium name="The rice annotation project (RAP)"/>
        </authorList>
    </citation>
    <scope>GENOME REANNOTATION</scope>
    <source>
        <strain evidence="3">cv. Nipponbare</strain>
    </source>
</reference>
<gene>
    <name evidence="2" type="primary">P0591A03.16</name>
</gene>
<evidence type="ECO:0000256" key="1">
    <source>
        <dbReference type="SAM" id="MobiDB-lite"/>
    </source>
</evidence>
<evidence type="ECO:0000313" key="3">
    <source>
        <dbReference type="Proteomes" id="UP000000763"/>
    </source>
</evidence>
<dbReference type="EMBL" id="AP006526">
    <property type="protein sequence ID" value="BAD73847.1"/>
    <property type="molecule type" value="Genomic_DNA"/>
</dbReference>
<dbReference type="Proteomes" id="UP000000763">
    <property type="component" value="Chromosome 9"/>
</dbReference>
<proteinExistence type="predicted"/>
<organism evidence="2 3">
    <name type="scientific">Oryza sativa subsp. japonica</name>
    <name type="common">Rice</name>
    <dbReference type="NCBI Taxonomy" id="39947"/>
    <lineage>
        <taxon>Eukaryota</taxon>
        <taxon>Viridiplantae</taxon>
        <taxon>Streptophyta</taxon>
        <taxon>Embryophyta</taxon>
        <taxon>Tracheophyta</taxon>
        <taxon>Spermatophyta</taxon>
        <taxon>Magnoliopsida</taxon>
        <taxon>Liliopsida</taxon>
        <taxon>Poales</taxon>
        <taxon>Poaceae</taxon>
        <taxon>BOP clade</taxon>
        <taxon>Oryzoideae</taxon>
        <taxon>Oryzeae</taxon>
        <taxon>Oryzinae</taxon>
        <taxon>Oryza</taxon>
        <taxon>Oryza sativa</taxon>
    </lineage>
</organism>
<feature type="region of interest" description="Disordered" evidence="1">
    <location>
        <begin position="160"/>
        <end position="193"/>
    </location>
</feature>
<dbReference type="AlphaFoldDB" id="Q5QL22"/>
<accession>Q5QL22</accession>
<reference evidence="3" key="1">
    <citation type="journal article" date="2005" name="Nature">
        <title>The map-based sequence of the rice genome.</title>
        <authorList>
            <consortium name="International rice genome sequencing project (IRGSP)"/>
            <person name="Matsumoto T."/>
            <person name="Wu J."/>
            <person name="Kanamori H."/>
            <person name="Katayose Y."/>
            <person name="Fujisawa M."/>
            <person name="Namiki N."/>
            <person name="Mizuno H."/>
            <person name="Yamamoto K."/>
            <person name="Antonio B.A."/>
            <person name="Baba T."/>
            <person name="Sakata K."/>
            <person name="Nagamura Y."/>
            <person name="Aoki H."/>
            <person name="Arikawa K."/>
            <person name="Arita K."/>
            <person name="Bito T."/>
            <person name="Chiden Y."/>
            <person name="Fujitsuka N."/>
            <person name="Fukunaka R."/>
            <person name="Hamada M."/>
            <person name="Harada C."/>
            <person name="Hayashi A."/>
            <person name="Hijishita S."/>
            <person name="Honda M."/>
            <person name="Hosokawa S."/>
            <person name="Ichikawa Y."/>
            <person name="Idonuma A."/>
            <person name="Iijima M."/>
            <person name="Ikeda M."/>
            <person name="Ikeno M."/>
            <person name="Ito K."/>
            <person name="Ito S."/>
            <person name="Ito T."/>
            <person name="Ito Y."/>
            <person name="Ito Y."/>
            <person name="Iwabuchi A."/>
            <person name="Kamiya K."/>
            <person name="Karasawa W."/>
            <person name="Kurita K."/>
            <person name="Katagiri S."/>
            <person name="Kikuta A."/>
            <person name="Kobayashi H."/>
            <person name="Kobayashi N."/>
            <person name="Machita K."/>
            <person name="Maehara T."/>
            <person name="Masukawa M."/>
            <person name="Mizubayashi T."/>
            <person name="Mukai Y."/>
            <person name="Nagasaki H."/>
            <person name="Nagata Y."/>
            <person name="Naito S."/>
            <person name="Nakashima M."/>
            <person name="Nakama Y."/>
            <person name="Nakamichi Y."/>
            <person name="Nakamura M."/>
            <person name="Meguro A."/>
            <person name="Negishi M."/>
            <person name="Ohta I."/>
            <person name="Ohta T."/>
            <person name="Okamoto M."/>
            <person name="Ono N."/>
            <person name="Saji S."/>
            <person name="Sakaguchi M."/>
            <person name="Sakai K."/>
            <person name="Shibata M."/>
            <person name="Shimokawa T."/>
            <person name="Song J."/>
            <person name="Takazaki Y."/>
            <person name="Terasawa K."/>
            <person name="Tsugane M."/>
            <person name="Tsuji K."/>
            <person name="Ueda S."/>
            <person name="Waki K."/>
            <person name="Yamagata H."/>
            <person name="Yamamoto M."/>
            <person name="Yamamoto S."/>
            <person name="Yamane H."/>
            <person name="Yoshiki S."/>
            <person name="Yoshihara R."/>
            <person name="Yukawa K."/>
            <person name="Zhong H."/>
            <person name="Yano M."/>
            <person name="Yuan Q."/>
            <person name="Ouyang S."/>
            <person name="Liu J."/>
            <person name="Jones K.M."/>
            <person name="Gansberger K."/>
            <person name="Moffat K."/>
            <person name="Hill J."/>
            <person name="Bera J."/>
            <person name="Fadrosh D."/>
            <person name="Jin S."/>
            <person name="Johri S."/>
            <person name="Kim M."/>
            <person name="Overton L."/>
            <person name="Reardon M."/>
            <person name="Tsitrin T."/>
            <person name="Vuong H."/>
            <person name="Weaver B."/>
            <person name="Ciecko A."/>
            <person name="Tallon L."/>
            <person name="Jackson J."/>
            <person name="Pai G."/>
            <person name="Aken S.V."/>
            <person name="Utterback T."/>
            <person name="Reidmuller S."/>
            <person name="Feldblyum T."/>
            <person name="Hsiao J."/>
            <person name="Zismann V."/>
            <person name="Iobst S."/>
            <person name="de Vazeille A.R."/>
            <person name="Buell C.R."/>
            <person name="Ying K."/>
            <person name="Li Y."/>
            <person name="Lu T."/>
            <person name="Huang Y."/>
            <person name="Zhao Q."/>
            <person name="Feng Q."/>
            <person name="Zhang L."/>
            <person name="Zhu J."/>
            <person name="Weng Q."/>
            <person name="Mu J."/>
            <person name="Lu Y."/>
            <person name="Fan D."/>
            <person name="Liu Y."/>
            <person name="Guan J."/>
            <person name="Zhang Y."/>
            <person name="Yu S."/>
            <person name="Liu X."/>
            <person name="Zhang Y."/>
            <person name="Hong G."/>
            <person name="Han B."/>
            <person name="Choisne N."/>
            <person name="Demange N."/>
            <person name="Orjeda G."/>
            <person name="Samain S."/>
            <person name="Cattolico L."/>
            <person name="Pelletier E."/>
            <person name="Couloux A."/>
            <person name="Segurens B."/>
            <person name="Wincker P."/>
            <person name="D'Hont A."/>
            <person name="Scarpelli C."/>
            <person name="Weissenbach J."/>
            <person name="Salanoubat M."/>
            <person name="Quetier F."/>
            <person name="Yu Y."/>
            <person name="Kim H.R."/>
            <person name="Rambo T."/>
            <person name="Currie J."/>
            <person name="Collura K."/>
            <person name="Luo M."/>
            <person name="Yang T."/>
            <person name="Ammiraju J.S.S."/>
            <person name="Engler F."/>
            <person name="Soderlund C."/>
            <person name="Wing R.A."/>
            <person name="Palmer L.E."/>
            <person name="de la Bastide M."/>
            <person name="Spiegel L."/>
            <person name="Nascimento L."/>
            <person name="Zutavern T."/>
            <person name="O'Shaughnessy A."/>
            <person name="Dike S."/>
            <person name="Dedhia N."/>
            <person name="Preston R."/>
            <person name="Balija V."/>
            <person name="McCombie W.R."/>
            <person name="Chow T."/>
            <person name="Chen H."/>
            <person name="Chung M."/>
            <person name="Chen C."/>
            <person name="Shaw J."/>
            <person name="Wu H."/>
            <person name="Hsiao K."/>
            <person name="Chao Y."/>
            <person name="Chu M."/>
            <person name="Cheng C."/>
            <person name="Hour A."/>
            <person name="Lee P."/>
            <person name="Lin S."/>
            <person name="Lin Y."/>
            <person name="Liou J."/>
            <person name="Liu S."/>
            <person name="Hsing Y."/>
            <person name="Raghuvanshi S."/>
            <person name="Mohanty A."/>
            <person name="Bharti A.K."/>
            <person name="Gaur A."/>
            <person name="Gupta V."/>
            <person name="Kumar D."/>
            <person name="Ravi V."/>
            <person name="Vij S."/>
            <person name="Kapur A."/>
            <person name="Khurana P."/>
            <person name="Khurana P."/>
            <person name="Khurana J.P."/>
            <person name="Tyagi A.K."/>
            <person name="Gaikwad K."/>
            <person name="Singh A."/>
            <person name="Dalal V."/>
            <person name="Srivastava S."/>
            <person name="Dixit A."/>
            <person name="Pal A.K."/>
            <person name="Ghazi I.A."/>
            <person name="Yadav M."/>
            <person name="Pandit A."/>
            <person name="Bhargava A."/>
            <person name="Sureshbabu K."/>
            <person name="Batra K."/>
            <person name="Sharma T.R."/>
            <person name="Mohapatra T."/>
            <person name="Singh N.K."/>
            <person name="Messing J."/>
            <person name="Nelson A.B."/>
            <person name="Fuks G."/>
            <person name="Kavchok S."/>
            <person name="Keizer G."/>
            <person name="Linton E."/>
            <person name="Llaca V."/>
            <person name="Song R."/>
            <person name="Tanyolac B."/>
            <person name="Young S."/>
            <person name="Ho-Il K."/>
            <person name="Hahn J.H."/>
            <person name="Sangsakoo G."/>
            <person name="Vanavichit A."/>
            <person name="de Mattos Luiz.A.T."/>
            <person name="Zimmer P.D."/>
            <person name="Malone G."/>
            <person name="Dellagostin O."/>
            <person name="de Oliveira A.C."/>
            <person name="Bevan M."/>
            <person name="Bancroft I."/>
            <person name="Minx P."/>
            <person name="Cordum H."/>
            <person name="Wilson R."/>
            <person name="Cheng Z."/>
            <person name="Jin W."/>
            <person name="Jiang J."/>
            <person name="Leong S.A."/>
            <person name="Iwama H."/>
            <person name="Gojobori T."/>
            <person name="Itoh T."/>
            <person name="Niimura Y."/>
            <person name="Fujii Y."/>
            <person name="Habara T."/>
            <person name="Sakai H."/>
            <person name="Sato Y."/>
            <person name="Wilson G."/>
            <person name="Kumar K."/>
            <person name="McCouch S."/>
            <person name="Juretic N."/>
            <person name="Hoen D."/>
            <person name="Wright S."/>
            <person name="Bruskiewich R."/>
            <person name="Bureau T."/>
            <person name="Miyao A."/>
            <person name="Hirochika H."/>
            <person name="Nishikawa T."/>
            <person name="Kadowaki K."/>
            <person name="Sugiura M."/>
            <person name="Burr B."/>
            <person name="Sasaki T."/>
        </authorList>
    </citation>
    <scope>NUCLEOTIDE SEQUENCE [LARGE SCALE GENOMIC DNA]</scope>
    <source>
        <strain evidence="3">cv. Nipponbare</strain>
    </source>
</reference>
<name>Q5QL22_ORYSJ</name>
<evidence type="ECO:0000313" key="2">
    <source>
        <dbReference type="EMBL" id="BAD73847.1"/>
    </source>
</evidence>
<feature type="compositionally biased region" description="Low complexity" evidence="1">
    <location>
        <begin position="1"/>
        <end position="12"/>
    </location>
</feature>
<sequence length="318" mass="34799">MSGIEQIEIQQQLGAPAEGQISMSSDEPLNDEDEDKRVTDQPSATMAATTAAASVPRFRSAATPHARLRPRHPPKPAIVVLAAPPASSSQRHCAIRPVPPSSFSRRRRRRPPALRRCCAAWRHRTRKRRRTRLCSLLVTGVVDLCSDSASPPVLRLAVGHRCPDSSAPSPPQPGALRWHRRPPSTALPPHGETAPLVSTSWSAMWPALRPMSLTRLTPFAALSTSTCPAAIACCAASTAVWNPNDRLMTPMSLSAVFGIAATAEPRHAPRIVPSSPTDWWLASSAEERKPGCTREEEEEVRLTRVWRVQFNEALLEML</sequence>
<protein>
    <submittedName>
        <fullName evidence="2">Uncharacterized protein</fullName>
    </submittedName>
</protein>